<keyword evidence="12" id="KW-1185">Reference proteome</keyword>
<evidence type="ECO:0000256" key="5">
    <source>
        <dbReference type="ARBA" id="ARBA00022833"/>
    </source>
</evidence>
<dbReference type="Pfam" id="PF13695">
    <property type="entry name" value="Zn_ribbon_3CxxC"/>
    <property type="match status" value="1"/>
</dbReference>
<evidence type="ECO:0000313" key="12">
    <source>
        <dbReference type="Proteomes" id="UP000694415"/>
    </source>
</evidence>
<evidence type="ECO:0000256" key="2">
    <source>
        <dbReference type="ARBA" id="ARBA00022692"/>
    </source>
</evidence>
<sequence length="249" mass="28434">MLFPDDFSTWEQTFQELMQEEKPGAKWSLHLDKNIVPDGAALGWRQHQQTVLGRFQCSRCCRSWTSAQVMILCHMYQDTLKSQGQARMRIFGQKCQKCFGCQFETPKFSTEIIKRILNNLVNYILQRYYGHRKIALTSNASLGEKVTLDGPHDIRNCEACSLNSHGRCALAHKVKPPRSPSPLPKSSSPSKSCPPPPQNRNMDFGNRTFQDFGNRTFQGCREPPQREIGPPLFLFLSIAAFALFSLFTR</sequence>
<proteinExistence type="predicted"/>
<name>A0A8C6I778_MUSSI</name>
<protein>
    <submittedName>
        <fullName evidence="11">Receptor transporter protein 4</fullName>
    </submittedName>
</protein>
<evidence type="ECO:0000256" key="7">
    <source>
        <dbReference type="ARBA" id="ARBA00023136"/>
    </source>
</evidence>
<dbReference type="AlphaFoldDB" id="A0A8C6I778"/>
<dbReference type="GO" id="GO:0001580">
    <property type="term" value="P:detection of chemical stimulus involved in sensory perception of bitter taste"/>
    <property type="evidence" value="ECO:0007669"/>
    <property type="project" value="TreeGrafter"/>
</dbReference>
<reference evidence="11" key="1">
    <citation type="submission" date="2025-08" db="UniProtKB">
        <authorList>
            <consortium name="Ensembl"/>
        </authorList>
    </citation>
    <scope>IDENTIFICATION</scope>
</reference>
<evidence type="ECO:0000256" key="9">
    <source>
        <dbReference type="SAM" id="Phobius"/>
    </source>
</evidence>
<evidence type="ECO:0000256" key="1">
    <source>
        <dbReference type="ARBA" id="ARBA00004167"/>
    </source>
</evidence>
<dbReference type="PANTHER" id="PTHR14402">
    <property type="entry name" value="RECEPTOR TRANSPORTING PROTEIN"/>
    <property type="match status" value="1"/>
</dbReference>
<keyword evidence="6 9" id="KW-1133">Transmembrane helix</keyword>
<evidence type="ECO:0000256" key="6">
    <source>
        <dbReference type="ARBA" id="ARBA00022989"/>
    </source>
</evidence>
<dbReference type="GO" id="GO:0016020">
    <property type="term" value="C:membrane"/>
    <property type="evidence" value="ECO:0007669"/>
    <property type="project" value="UniProtKB-SubCell"/>
</dbReference>
<evidence type="ECO:0000313" key="11">
    <source>
        <dbReference type="Ensembl" id="ENSMSIP00000031459.1"/>
    </source>
</evidence>
<evidence type="ECO:0000256" key="4">
    <source>
        <dbReference type="ARBA" id="ARBA00022771"/>
    </source>
</evidence>
<dbReference type="Ensembl" id="ENSMSIT00000039667.1">
    <property type="protein sequence ID" value="ENSMSIP00000031459.1"/>
    <property type="gene ID" value="ENSMSIG00000026325.1"/>
</dbReference>
<keyword evidence="5" id="KW-0862">Zinc</keyword>
<dbReference type="PANTHER" id="PTHR14402:SF8">
    <property type="entry name" value="RECEPTOR-TRANSPORTING PROTEIN 4"/>
    <property type="match status" value="1"/>
</dbReference>
<accession>A0A8C6I778</accession>
<dbReference type="Proteomes" id="UP000694415">
    <property type="component" value="Unplaced"/>
</dbReference>
<evidence type="ECO:0000256" key="8">
    <source>
        <dbReference type="SAM" id="MobiDB-lite"/>
    </source>
</evidence>
<evidence type="ECO:0000259" key="10">
    <source>
        <dbReference type="SMART" id="SM01328"/>
    </source>
</evidence>
<organism evidence="11 12">
    <name type="scientific">Mus spicilegus</name>
    <name type="common">Mound-building mouse</name>
    <dbReference type="NCBI Taxonomy" id="10103"/>
    <lineage>
        <taxon>Eukaryota</taxon>
        <taxon>Metazoa</taxon>
        <taxon>Chordata</taxon>
        <taxon>Craniata</taxon>
        <taxon>Vertebrata</taxon>
        <taxon>Euteleostomi</taxon>
        <taxon>Mammalia</taxon>
        <taxon>Eutheria</taxon>
        <taxon>Euarchontoglires</taxon>
        <taxon>Glires</taxon>
        <taxon>Rodentia</taxon>
        <taxon>Myomorpha</taxon>
        <taxon>Muroidea</taxon>
        <taxon>Muridae</taxon>
        <taxon>Murinae</taxon>
        <taxon>Mus</taxon>
        <taxon>Mus</taxon>
    </lineage>
</organism>
<dbReference type="GO" id="GO:0031849">
    <property type="term" value="F:olfactory receptor binding"/>
    <property type="evidence" value="ECO:0007669"/>
    <property type="project" value="TreeGrafter"/>
</dbReference>
<dbReference type="GO" id="GO:0008270">
    <property type="term" value="F:zinc ion binding"/>
    <property type="evidence" value="ECO:0007669"/>
    <property type="project" value="UniProtKB-KW"/>
</dbReference>
<keyword evidence="4" id="KW-0863">Zinc-finger</keyword>
<evidence type="ECO:0000256" key="3">
    <source>
        <dbReference type="ARBA" id="ARBA00022723"/>
    </source>
</evidence>
<dbReference type="InterPro" id="IPR027377">
    <property type="entry name" value="ZAR1/RTP1-5-like_Znf-3CxxC"/>
</dbReference>
<dbReference type="GO" id="GO:0051205">
    <property type="term" value="P:protein insertion into membrane"/>
    <property type="evidence" value="ECO:0007669"/>
    <property type="project" value="TreeGrafter"/>
</dbReference>
<dbReference type="GeneTree" id="ENSGT00940000162610"/>
<feature type="domain" description="3CxxC-type" evidence="10">
    <location>
        <begin position="50"/>
        <end position="163"/>
    </location>
</feature>
<feature type="region of interest" description="Disordered" evidence="8">
    <location>
        <begin position="173"/>
        <end position="208"/>
    </location>
</feature>
<dbReference type="GO" id="GO:0005737">
    <property type="term" value="C:cytoplasm"/>
    <property type="evidence" value="ECO:0007669"/>
    <property type="project" value="TreeGrafter"/>
</dbReference>
<reference evidence="11" key="2">
    <citation type="submission" date="2025-09" db="UniProtKB">
        <authorList>
            <consortium name="Ensembl"/>
        </authorList>
    </citation>
    <scope>IDENTIFICATION</scope>
</reference>
<dbReference type="InterPro" id="IPR026096">
    <property type="entry name" value="R-trans_p"/>
</dbReference>
<dbReference type="SMART" id="SM01328">
    <property type="entry name" value="zf-3CxxC"/>
    <property type="match status" value="1"/>
</dbReference>
<comment type="subcellular location">
    <subcellularLocation>
        <location evidence="1">Membrane</location>
        <topology evidence="1">Single-pass membrane protein</topology>
    </subcellularLocation>
</comment>
<dbReference type="GO" id="GO:0006612">
    <property type="term" value="P:protein targeting to membrane"/>
    <property type="evidence" value="ECO:0007669"/>
    <property type="project" value="TreeGrafter"/>
</dbReference>
<keyword evidence="2 9" id="KW-0812">Transmembrane</keyword>
<feature type="transmembrane region" description="Helical" evidence="9">
    <location>
        <begin position="228"/>
        <end position="247"/>
    </location>
</feature>
<keyword evidence="3" id="KW-0479">Metal-binding</keyword>
<keyword evidence="7 9" id="KW-0472">Membrane</keyword>